<dbReference type="InterPro" id="IPR036551">
    <property type="entry name" value="Flavin_trans-like"/>
</dbReference>
<evidence type="ECO:0000256" key="1">
    <source>
        <dbReference type="SAM" id="MobiDB-lite"/>
    </source>
</evidence>
<feature type="domain" description="Flavoprotein" evidence="2">
    <location>
        <begin position="8"/>
        <end position="146"/>
    </location>
</feature>
<dbReference type="PANTHER" id="PTHR14359">
    <property type="entry name" value="HOMO-OLIGOMERIC FLAVIN CONTAINING CYS DECARBOXYLASE FAMILY"/>
    <property type="match status" value="1"/>
</dbReference>
<dbReference type="Gene3D" id="3.40.50.1950">
    <property type="entry name" value="Flavin prenyltransferase-like"/>
    <property type="match status" value="1"/>
</dbReference>
<dbReference type="Pfam" id="PF02441">
    <property type="entry name" value="Flavoprotein"/>
    <property type="match status" value="1"/>
</dbReference>
<protein>
    <submittedName>
        <fullName evidence="3">Flavoprotein</fullName>
    </submittedName>
</protein>
<dbReference type="Proteomes" id="UP001595833">
    <property type="component" value="Unassembled WGS sequence"/>
</dbReference>
<feature type="compositionally biased region" description="Gly residues" evidence="1">
    <location>
        <begin position="199"/>
        <end position="213"/>
    </location>
</feature>
<dbReference type="PANTHER" id="PTHR14359:SF6">
    <property type="entry name" value="PHOSPHOPANTOTHENOYLCYSTEINE DECARBOXYLASE"/>
    <property type="match status" value="1"/>
</dbReference>
<dbReference type="EMBL" id="JBHSJB010000031">
    <property type="protein sequence ID" value="MFC5058368.1"/>
    <property type="molecule type" value="Genomic_DNA"/>
</dbReference>
<accession>A0ABV9Y9V0</accession>
<evidence type="ECO:0000259" key="2">
    <source>
        <dbReference type="Pfam" id="PF02441"/>
    </source>
</evidence>
<keyword evidence="4" id="KW-1185">Reference proteome</keyword>
<feature type="region of interest" description="Disordered" evidence="1">
    <location>
        <begin position="182"/>
        <end position="213"/>
    </location>
</feature>
<comment type="caution">
    <text evidence="3">The sequence shown here is derived from an EMBL/GenBank/DDBJ whole genome shotgun (WGS) entry which is preliminary data.</text>
</comment>
<reference evidence="4" key="1">
    <citation type="journal article" date="2019" name="Int. J. Syst. Evol. Microbiol.">
        <title>The Global Catalogue of Microorganisms (GCM) 10K type strain sequencing project: providing services to taxonomists for standard genome sequencing and annotation.</title>
        <authorList>
            <consortium name="The Broad Institute Genomics Platform"/>
            <consortium name="The Broad Institute Genome Sequencing Center for Infectious Disease"/>
            <person name="Wu L."/>
            <person name="Ma J."/>
        </authorList>
    </citation>
    <scope>NUCLEOTIDE SEQUENCE [LARGE SCALE GENOMIC DNA]</scope>
    <source>
        <strain evidence="4">KCTC 12848</strain>
    </source>
</reference>
<evidence type="ECO:0000313" key="4">
    <source>
        <dbReference type="Proteomes" id="UP001595833"/>
    </source>
</evidence>
<name>A0ABV9Y9V0_9PSEU</name>
<dbReference type="InterPro" id="IPR003382">
    <property type="entry name" value="Flavoprotein"/>
</dbReference>
<dbReference type="RefSeq" id="WP_344043364.1">
    <property type="nucleotide sequence ID" value="NZ_BAAAKE010000044.1"/>
</dbReference>
<organism evidence="3 4">
    <name type="scientific">Saccharothrix xinjiangensis</name>
    <dbReference type="NCBI Taxonomy" id="204798"/>
    <lineage>
        <taxon>Bacteria</taxon>
        <taxon>Bacillati</taxon>
        <taxon>Actinomycetota</taxon>
        <taxon>Actinomycetes</taxon>
        <taxon>Pseudonocardiales</taxon>
        <taxon>Pseudonocardiaceae</taxon>
        <taxon>Saccharothrix</taxon>
    </lineage>
</organism>
<gene>
    <name evidence="3" type="ORF">ACFPFM_32045</name>
</gene>
<sequence>MSHTTRTVYLIVTAAPPLFGIDQLISALHVDGWRVCVIATPTAASWRDFDDLADRTGAPIRTRPGLPGQHDPLPRANAVLVAPATFNTINKWAHGISDNLALGLLNELLATDVPILVVPCVKQPLRDHPAYTAGVTTLTTMQAVFMDPDQVTTRSPDGLATFHWEQITTTFDQLVSTHDSTELFPTSAGGEVERENGTGQAGDAGGGAAESVR</sequence>
<evidence type="ECO:0000313" key="3">
    <source>
        <dbReference type="EMBL" id="MFC5058368.1"/>
    </source>
</evidence>
<proteinExistence type="predicted"/>
<dbReference type="SUPFAM" id="SSF52507">
    <property type="entry name" value="Homo-oligomeric flavin-containing Cys decarboxylases, HFCD"/>
    <property type="match status" value="1"/>
</dbReference>